<name>A0A6J5NQM0_9CAUD</name>
<reference evidence="2" key="1">
    <citation type="submission" date="2020-04" db="EMBL/GenBank/DDBJ databases">
        <authorList>
            <person name="Chiriac C."/>
            <person name="Salcher M."/>
            <person name="Ghai R."/>
            <person name="Kavagutti S V."/>
        </authorList>
    </citation>
    <scope>NUCLEOTIDE SEQUENCE</scope>
</reference>
<dbReference type="Pfam" id="PF05118">
    <property type="entry name" value="Asp_Arg_Hydrox"/>
    <property type="match status" value="1"/>
</dbReference>
<proteinExistence type="predicted"/>
<dbReference type="InterPro" id="IPR027443">
    <property type="entry name" value="IPNS-like_sf"/>
</dbReference>
<gene>
    <name evidence="2" type="ORF">UFOVP761_35</name>
</gene>
<dbReference type="Gene3D" id="2.60.120.330">
    <property type="entry name" value="B-lactam Antibiotic, Isopenicillin N Synthase, Chain"/>
    <property type="match status" value="1"/>
</dbReference>
<feature type="domain" description="Aspartyl/asparaginy/proline hydroxylase" evidence="1">
    <location>
        <begin position="77"/>
        <end position="180"/>
    </location>
</feature>
<evidence type="ECO:0000259" key="1">
    <source>
        <dbReference type="Pfam" id="PF05118"/>
    </source>
</evidence>
<protein>
    <submittedName>
        <fullName evidence="2">Aspartyl/asparaginy/proline hydroxylase</fullName>
    </submittedName>
</protein>
<dbReference type="InterPro" id="IPR007803">
    <property type="entry name" value="Asp/Arg/Pro-Hydrxlase"/>
</dbReference>
<organism evidence="2">
    <name type="scientific">uncultured Caudovirales phage</name>
    <dbReference type="NCBI Taxonomy" id="2100421"/>
    <lineage>
        <taxon>Viruses</taxon>
        <taxon>Duplodnaviria</taxon>
        <taxon>Heunggongvirae</taxon>
        <taxon>Uroviricota</taxon>
        <taxon>Caudoviricetes</taxon>
        <taxon>Peduoviridae</taxon>
        <taxon>Maltschvirus</taxon>
        <taxon>Maltschvirus maltsch</taxon>
    </lineage>
</organism>
<dbReference type="SUPFAM" id="SSF51197">
    <property type="entry name" value="Clavaminate synthase-like"/>
    <property type="match status" value="1"/>
</dbReference>
<dbReference type="EMBL" id="LR796718">
    <property type="protein sequence ID" value="CAB4161679.1"/>
    <property type="molecule type" value="Genomic_DNA"/>
</dbReference>
<accession>A0A6J5NQM0</accession>
<sequence length="188" mass="21339">MSRIRLLFSGVDVSGLNAEIAAQPDIWDRYAPRREGYGGPHSKLSDIWVRYNDWSNFNGDRQQFNDVHESVWYPEASLIPSVAPIVFGIMSAVDGERLGGVLITKIPAGEQCLPHSDHGWHASYYDKYAVQLAANDKQAFHFDGEALVTKPGDVFSFDNEYTHWVTNDSDEDRMTLIICIRNKFSKRI</sequence>
<evidence type="ECO:0000313" key="2">
    <source>
        <dbReference type="EMBL" id="CAB4161679.1"/>
    </source>
</evidence>